<proteinExistence type="predicted"/>
<evidence type="ECO:0000259" key="1">
    <source>
        <dbReference type="PROSITE" id="PS50965"/>
    </source>
</evidence>
<name>A0ABV6LSJ1_9BACI</name>
<dbReference type="RefSeq" id="WP_377350570.1">
    <property type="nucleotide sequence ID" value="NZ_JBHLTP010000013.1"/>
</dbReference>
<dbReference type="PROSITE" id="PS50965">
    <property type="entry name" value="NERD"/>
    <property type="match status" value="1"/>
</dbReference>
<reference evidence="2 3" key="1">
    <citation type="submission" date="2024-09" db="EMBL/GenBank/DDBJ databases">
        <authorList>
            <person name="Sun Q."/>
            <person name="Mori K."/>
        </authorList>
    </citation>
    <scope>NUCLEOTIDE SEQUENCE [LARGE SCALE GENOMIC DNA]</scope>
    <source>
        <strain evidence="2 3">NCAIM B.02529</strain>
    </source>
</reference>
<organism evidence="2 3">
    <name type="scientific">Pontibacillus salicampi</name>
    <dbReference type="NCBI Taxonomy" id="1449801"/>
    <lineage>
        <taxon>Bacteria</taxon>
        <taxon>Bacillati</taxon>
        <taxon>Bacillota</taxon>
        <taxon>Bacilli</taxon>
        <taxon>Bacillales</taxon>
        <taxon>Bacillaceae</taxon>
        <taxon>Pontibacillus</taxon>
    </lineage>
</organism>
<protein>
    <submittedName>
        <fullName evidence="2">NERD domain-containing protein</fullName>
    </submittedName>
</protein>
<dbReference type="Pfam" id="PF08378">
    <property type="entry name" value="NERD"/>
    <property type="match status" value="1"/>
</dbReference>
<sequence length="327" mass="38567">MKRNRPLVLWKEEALLRRTMHRTELASSVAMRQSGHRGEQELDYHLSFLPSGFKAFQDLRLLGEGGVFQMDTLIVSPYFAIIIEVKNWSGKLVYNQERGQWIRFDVSGKEERFPNPLGQVQRQKHHLLKWLRPHLPQPLPIETLVTLSNPNCIMDTNSPHLPNVLHTENIISKIKELNSCHRKQILTEAQLHTISQHLHQNRLTDRRNPLSTFHIGKEDILPGVFCPLCQKLHMKWNRRRFRCPFCGHSSANAYLYALYDYFLLFGENVTCKEAQKFLKLDNRHTTYKLLQQTGFRKEGTNKGTKYYQPDNLVDRLEEQYRRQRKRG</sequence>
<dbReference type="InterPro" id="IPR011528">
    <property type="entry name" value="NERD"/>
</dbReference>
<comment type="caution">
    <text evidence="2">The sequence shown here is derived from an EMBL/GenBank/DDBJ whole genome shotgun (WGS) entry which is preliminary data.</text>
</comment>
<evidence type="ECO:0000313" key="2">
    <source>
        <dbReference type="EMBL" id="MFC0525372.1"/>
    </source>
</evidence>
<dbReference type="Proteomes" id="UP001589836">
    <property type="component" value="Unassembled WGS sequence"/>
</dbReference>
<dbReference type="InterPro" id="IPR024064">
    <property type="entry name" value="FdhE-like_sf"/>
</dbReference>
<feature type="domain" description="NERD" evidence="1">
    <location>
        <begin position="34"/>
        <end position="150"/>
    </location>
</feature>
<gene>
    <name evidence="2" type="ORF">ACFFGV_17450</name>
</gene>
<dbReference type="EMBL" id="JBHLTP010000013">
    <property type="protein sequence ID" value="MFC0525372.1"/>
    <property type="molecule type" value="Genomic_DNA"/>
</dbReference>
<evidence type="ECO:0000313" key="3">
    <source>
        <dbReference type="Proteomes" id="UP001589836"/>
    </source>
</evidence>
<dbReference type="SUPFAM" id="SSF144020">
    <property type="entry name" value="FdhE-like"/>
    <property type="match status" value="1"/>
</dbReference>
<accession>A0ABV6LSJ1</accession>
<keyword evidence="3" id="KW-1185">Reference proteome</keyword>